<name>B1ZT12_OPITP</name>
<keyword evidence="7" id="KW-0698">rRNA processing</keyword>
<evidence type="ECO:0000256" key="5">
    <source>
        <dbReference type="ARBA" id="ARBA00022801"/>
    </source>
</evidence>
<dbReference type="EC" id="3.1.-.-" evidence="7"/>
<evidence type="ECO:0000256" key="7">
    <source>
        <dbReference type="HAMAP-Rule" id="MF_00009"/>
    </source>
</evidence>
<keyword evidence="2 7" id="KW-0540">Nuclease</keyword>
<gene>
    <name evidence="7" type="primary">ybeY</name>
    <name evidence="8" type="ordered locus">Oter_2519</name>
</gene>
<evidence type="ECO:0000256" key="2">
    <source>
        <dbReference type="ARBA" id="ARBA00022722"/>
    </source>
</evidence>
<feature type="binding site" evidence="7">
    <location>
        <position position="138"/>
    </location>
    <ligand>
        <name>Zn(2+)</name>
        <dbReference type="ChEBI" id="CHEBI:29105"/>
        <note>catalytic</note>
    </ligand>
</feature>
<evidence type="ECO:0000313" key="8">
    <source>
        <dbReference type="EMBL" id="ACB75801.1"/>
    </source>
</evidence>
<dbReference type="InterPro" id="IPR020549">
    <property type="entry name" value="YbeY_CS"/>
</dbReference>
<comment type="function">
    <text evidence="7">Single strand-specific metallo-endoribonuclease involved in late-stage 70S ribosome quality control and in maturation of the 3' terminus of the 16S rRNA.</text>
</comment>
<dbReference type="GO" id="GO:0006364">
    <property type="term" value="P:rRNA processing"/>
    <property type="evidence" value="ECO:0007669"/>
    <property type="project" value="UniProtKB-UniRule"/>
</dbReference>
<dbReference type="NCBIfam" id="TIGR00043">
    <property type="entry name" value="rRNA maturation RNase YbeY"/>
    <property type="match status" value="1"/>
</dbReference>
<feature type="binding site" evidence="7">
    <location>
        <position position="134"/>
    </location>
    <ligand>
        <name>Zn(2+)</name>
        <dbReference type="ChEBI" id="CHEBI:29105"/>
        <note>catalytic</note>
    </ligand>
</feature>
<dbReference type="STRING" id="452637.Oter_2519"/>
<evidence type="ECO:0000256" key="6">
    <source>
        <dbReference type="ARBA" id="ARBA00022833"/>
    </source>
</evidence>
<feature type="binding site" evidence="7">
    <location>
        <position position="144"/>
    </location>
    <ligand>
        <name>Zn(2+)</name>
        <dbReference type="ChEBI" id="CHEBI:29105"/>
        <note>catalytic</note>
    </ligand>
</feature>
<keyword evidence="9" id="KW-1185">Reference proteome</keyword>
<dbReference type="eggNOG" id="COG0319">
    <property type="taxonomic scope" value="Bacteria"/>
</dbReference>
<keyword evidence="7" id="KW-0963">Cytoplasm</keyword>
<organism evidence="8 9">
    <name type="scientific">Opitutus terrae (strain DSM 11246 / JCM 15787 / PB90-1)</name>
    <dbReference type="NCBI Taxonomy" id="452637"/>
    <lineage>
        <taxon>Bacteria</taxon>
        <taxon>Pseudomonadati</taxon>
        <taxon>Verrucomicrobiota</taxon>
        <taxon>Opitutia</taxon>
        <taxon>Opitutales</taxon>
        <taxon>Opitutaceae</taxon>
        <taxon>Opitutus</taxon>
    </lineage>
</organism>
<reference evidence="8 9" key="1">
    <citation type="journal article" date="2011" name="J. Bacteriol.">
        <title>Genome sequence of the verrucomicrobium Opitutus terrae PB90-1, an abundant inhabitant of rice paddy soil ecosystems.</title>
        <authorList>
            <person name="van Passel M.W."/>
            <person name="Kant R."/>
            <person name="Palva A."/>
            <person name="Copeland A."/>
            <person name="Lucas S."/>
            <person name="Lapidus A."/>
            <person name="Glavina del Rio T."/>
            <person name="Pitluck S."/>
            <person name="Goltsman E."/>
            <person name="Clum A."/>
            <person name="Sun H."/>
            <person name="Schmutz J."/>
            <person name="Larimer F.W."/>
            <person name="Land M.L."/>
            <person name="Hauser L."/>
            <person name="Kyrpides N."/>
            <person name="Mikhailova N."/>
            <person name="Richardson P.P."/>
            <person name="Janssen P.H."/>
            <person name="de Vos W.M."/>
            <person name="Smidt H."/>
        </authorList>
    </citation>
    <scope>NUCLEOTIDE SEQUENCE [LARGE SCALE GENOMIC DNA]</scope>
    <source>
        <strain evidence="9">DSM 11246 / JCM 15787 / PB90-1</strain>
    </source>
</reference>
<dbReference type="SUPFAM" id="SSF55486">
    <property type="entry name" value="Metalloproteases ('zincins'), catalytic domain"/>
    <property type="match status" value="1"/>
</dbReference>
<comment type="similarity">
    <text evidence="1 7">Belongs to the endoribonuclease YbeY family.</text>
</comment>
<dbReference type="PROSITE" id="PS01306">
    <property type="entry name" value="UPF0054"/>
    <property type="match status" value="1"/>
</dbReference>
<dbReference type="GO" id="GO:0004521">
    <property type="term" value="F:RNA endonuclease activity"/>
    <property type="evidence" value="ECO:0007669"/>
    <property type="project" value="UniProtKB-UniRule"/>
</dbReference>
<keyword evidence="3 7" id="KW-0479">Metal-binding</keyword>
<proteinExistence type="inferred from homology"/>
<keyword evidence="5 7" id="KW-0378">Hydrolase</keyword>
<dbReference type="KEGG" id="ote:Oter_2519"/>
<evidence type="ECO:0000256" key="3">
    <source>
        <dbReference type="ARBA" id="ARBA00022723"/>
    </source>
</evidence>
<dbReference type="GO" id="GO:0004222">
    <property type="term" value="F:metalloendopeptidase activity"/>
    <property type="evidence" value="ECO:0007669"/>
    <property type="project" value="InterPro"/>
</dbReference>
<dbReference type="HOGENOM" id="CLU_106710_3_2_0"/>
<comment type="cofactor">
    <cofactor evidence="7">
        <name>Zn(2+)</name>
        <dbReference type="ChEBI" id="CHEBI:29105"/>
    </cofactor>
    <text evidence="7">Binds 1 zinc ion.</text>
</comment>
<evidence type="ECO:0000256" key="4">
    <source>
        <dbReference type="ARBA" id="ARBA00022759"/>
    </source>
</evidence>
<comment type="subcellular location">
    <subcellularLocation>
        <location evidence="7">Cytoplasm</location>
    </subcellularLocation>
</comment>
<protein>
    <recommendedName>
        <fullName evidence="7">Endoribonuclease YbeY</fullName>
        <ecNumber evidence="7">3.1.-.-</ecNumber>
    </recommendedName>
</protein>
<dbReference type="GO" id="GO:0008270">
    <property type="term" value="F:zinc ion binding"/>
    <property type="evidence" value="ECO:0007669"/>
    <property type="project" value="UniProtKB-UniRule"/>
</dbReference>
<dbReference type="InterPro" id="IPR023091">
    <property type="entry name" value="MetalPrtase_cat_dom_sf_prd"/>
</dbReference>
<dbReference type="Gene3D" id="3.40.390.30">
    <property type="entry name" value="Metalloproteases ('zincins'), catalytic domain"/>
    <property type="match status" value="1"/>
</dbReference>
<dbReference type="Proteomes" id="UP000007013">
    <property type="component" value="Chromosome"/>
</dbReference>
<accession>B1ZT12</accession>
<dbReference type="InterPro" id="IPR002036">
    <property type="entry name" value="YbeY"/>
</dbReference>
<evidence type="ECO:0000313" key="9">
    <source>
        <dbReference type="Proteomes" id="UP000007013"/>
    </source>
</evidence>
<dbReference type="AlphaFoldDB" id="B1ZT12"/>
<keyword evidence="6 7" id="KW-0862">Zinc</keyword>
<keyword evidence="7" id="KW-0690">Ribosome biogenesis</keyword>
<dbReference type="Pfam" id="PF02130">
    <property type="entry name" value="YbeY"/>
    <property type="match status" value="1"/>
</dbReference>
<dbReference type="EMBL" id="CP001032">
    <property type="protein sequence ID" value="ACB75801.1"/>
    <property type="molecule type" value="Genomic_DNA"/>
</dbReference>
<sequence>MAHRTFSLANHHPRLRFDRREVLRALRWLEAHAAEVRVPQPAFLEGELSLVFLTDVALAQLHASFLDDPTITDVITFEGNPSLGTAGEVCVSADAALRQIGIDPARGTKSRAARRLSVAQQRLFSAEVTLYLVHGWLHLAGYDDLQPMKKRAMRRAEARAMRILRTGPAGIPQFTLA</sequence>
<keyword evidence="4 7" id="KW-0255">Endonuclease</keyword>
<dbReference type="RefSeq" id="WP_012375336.1">
    <property type="nucleotide sequence ID" value="NC_010571.1"/>
</dbReference>
<evidence type="ECO:0000256" key="1">
    <source>
        <dbReference type="ARBA" id="ARBA00010875"/>
    </source>
</evidence>
<dbReference type="HAMAP" id="MF_00009">
    <property type="entry name" value="Endoribonucl_YbeY"/>
    <property type="match status" value="1"/>
</dbReference>
<dbReference type="GO" id="GO:0005737">
    <property type="term" value="C:cytoplasm"/>
    <property type="evidence" value="ECO:0007669"/>
    <property type="project" value="UniProtKB-SubCell"/>
</dbReference>